<gene>
    <name evidence="3" type="ORF">GCK72_004693</name>
</gene>
<protein>
    <recommendedName>
        <fullName evidence="2">F-box domain-containing protein</fullName>
    </recommendedName>
</protein>
<organism evidence="3 4">
    <name type="scientific">Caenorhabditis remanei</name>
    <name type="common">Caenorhabditis vulgaris</name>
    <dbReference type="NCBI Taxonomy" id="31234"/>
    <lineage>
        <taxon>Eukaryota</taxon>
        <taxon>Metazoa</taxon>
        <taxon>Ecdysozoa</taxon>
        <taxon>Nematoda</taxon>
        <taxon>Chromadorea</taxon>
        <taxon>Rhabditida</taxon>
        <taxon>Rhabditina</taxon>
        <taxon>Rhabditomorpha</taxon>
        <taxon>Rhabditoidea</taxon>
        <taxon>Rhabditidae</taxon>
        <taxon>Peloderinae</taxon>
        <taxon>Caenorhabditis</taxon>
    </lineage>
</organism>
<evidence type="ECO:0000259" key="2">
    <source>
        <dbReference type="PROSITE" id="PS50181"/>
    </source>
</evidence>
<dbReference type="EMBL" id="WUAV01000002">
    <property type="protein sequence ID" value="KAF1764743.1"/>
    <property type="molecule type" value="Genomic_DNA"/>
</dbReference>
<reference evidence="3 4" key="1">
    <citation type="submission" date="2019-12" db="EMBL/GenBank/DDBJ databases">
        <title>Chromosome-level assembly of the Caenorhabditis remanei genome.</title>
        <authorList>
            <person name="Teterina A.A."/>
            <person name="Willis J.H."/>
            <person name="Phillips P.C."/>
        </authorList>
    </citation>
    <scope>NUCLEOTIDE SEQUENCE [LARGE SCALE GENOMIC DNA]</scope>
    <source>
        <strain evidence="3 4">PX506</strain>
        <tissue evidence="3">Whole organism</tissue>
    </source>
</reference>
<dbReference type="RefSeq" id="XP_003104339.2">
    <property type="nucleotide sequence ID" value="XM_003104291.2"/>
</dbReference>
<dbReference type="PROSITE" id="PS50181">
    <property type="entry name" value="FBOX"/>
    <property type="match status" value="1"/>
</dbReference>
<dbReference type="CTD" id="9802988"/>
<dbReference type="PANTHER" id="PTHR21503">
    <property type="entry name" value="F-BOX-CONTAINING HYPOTHETICAL PROTEIN C.ELEGANS"/>
    <property type="match status" value="1"/>
</dbReference>
<dbReference type="InterPro" id="IPR001810">
    <property type="entry name" value="F-box_dom"/>
</dbReference>
<evidence type="ECO:0000313" key="3">
    <source>
        <dbReference type="EMBL" id="KAF1764743.1"/>
    </source>
</evidence>
<comment type="caution">
    <text evidence="3">The sequence shown here is derived from an EMBL/GenBank/DDBJ whole genome shotgun (WGS) entry which is preliminary data.</text>
</comment>
<feature type="domain" description="F-box" evidence="2">
    <location>
        <begin position="31"/>
        <end position="82"/>
    </location>
</feature>
<keyword evidence="1" id="KW-0175">Coiled coil</keyword>
<dbReference type="PANTHER" id="PTHR21503:SF8">
    <property type="entry name" value="F-BOX ASSOCIATED DOMAIN-CONTAINING PROTEIN-RELATED"/>
    <property type="match status" value="1"/>
</dbReference>
<sequence length="409" mass="48340">MCIWKIGKFSPTCQCALCGMLSKWFSLKFTPFPLLKLPTIPLLLITRMMDSNEIIKLAMCSYRLELFLQFFKYKVDHVYFHLSDIFLQADTMILPNNNLSTYFNVVHNEKRITRMTDLCDRFLNENDDFLWVQSMSEKDIMEMCNRISSMFSYSLLEWVFYLDQIEKDTLMKYLDEVLRTRVCENMITFMQGCFSKELLTEILDKIPVTIGIDIKSGIPVDFRHPKALKFSTMEYREARWITVDDLKSVRIPGSVMLGTTNFDCSDINEFLKYWVDCDEFMMESMSLNMKESTVINRDVILDQLMAVQFYSDVGYHVYVKAKNHKNLESPLGVLDINAKNKIEFWAFKSDEYSEIYGMLESLEKKKDLEMELKNLEDSRDKRKEEISTELEQLTKQLNEKEEKGFIFTF</sequence>
<evidence type="ECO:0000313" key="4">
    <source>
        <dbReference type="Proteomes" id="UP000483820"/>
    </source>
</evidence>
<proteinExistence type="predicted"/>
<feature type="coiled-coil region" evidence="1">
    <location>
        <begin position="358"/>
        <end position="403"/>
    </location>
</feature>
<dbReference type="Proteomes" id="UP000483820">
    <property type="component" value="Chromosome II"/>
</dbReference>
<dbReference type="KEGG" id="crq:GCK72_004693"/>
<dbReference type="GeneID" id="9802988"/>
<evidence type="ECO:0000256" key="1">
    <source>
        <dbReference type="SAM" id="Coils"/>
    </source>
</evidence>
<name>A0A6A5HED2_CAERE</name>
<accession>A0A6A5HED2</accession>
<dbReference type="AlphaFoldDB" id="A0A6A5HED2"/>